<evidence type="ECO:0000313" key="2">
    <source>
        <dbReference type="Proteomes" id="UP000325902"/>
    </source>
</evidence>
<dbReference type="OrthoDB" id="5304315at2759"/>
<dbReference type="AlphaFoldDB" id="A0A5N5CYW0"/>
<comment type="caution">
    <text evidence="1">The sequence shown here is derived from an EMBL/GenBank/DDBJ whole genome shotgun (WGS) entry which is preliminary data.</text>
</comment>
<gene>
    <name evidence="1" type="ORF">DBV05_g10826</name>
</gene>
<keyword evidence="2" id="KW-1185">Reference proteome</keyword>
<protein>
    <submittedName>
        <fullName evidence="1">Uncharacterized protein</fullName>
    </submittedName>
</protein>
<dbReference type="Proteomes" id="UP000325902">
    <property type="component" value="Unassembled WGS sequence"/>
</dbReference>
<sequence>MSETSYSTFGAPIQITLQDEGVYEVTQLDSQPKFADLSFNEGNYSIDSSVGPIKFGGFIQENSLEIGVDVAIFGLSLGSFNGNIKDGLVIKVNVAAASGEIKIFIQQGNCIMASVDLRILGQTNIDRTVKILTI</sequence>
<name>A0A5N5CYW0_9PEZI</name>
<reference evidence="1 2" key="1">
    <citation type="journal article" date="2019" name="Sci. Rep.">
        <title>A multi-omics analysis of the grapevine pathogen Lasiodiplodia theobromae reveals that temperature affects the expression of virulence- and pathogenicity-related genes.</title>
        <authorList>
            <person name="Felix C."/>
            <person name="Meneses R."/>
            <person name="Goncalves M.F.M."/>
            <person name="Tilleman L."/>
            <person name="Duarte A.S."/>
            <person name="Jorrin-Novo J.V."/>
            <person name="Van de Peer Y."/>
            <person name="Deforce D."/>
            <person name="Van Nieuwerburgh F."/>
            <person name="Esteves A.C."/>
            <person name="Alves A."/>
        </authorList>
    </citation>
    <scope>NUCLEOTIDE SEQUENCE [LARGE SCALE GENOMIC DNA]</scope>
    <source>
        <strain evidence="1 2">LA-SOL3</strain>
    </source>
</reference>
<dbReference type="EMBL" id="VCHE01000133">
    <property type="protein sequence ID" value="KAB2570506.1"/>
    <property type="molecule type" value="Genomic_DNA"/>
</dbReference>
<accession>A0A5N5CYW0</accession>
<organism evidence="1 2">
    <name type="scientific">Lasiodiplodia theobromae</name>
    <dbReference type="NCBI Taxonomy" id="45133"/>
    <lineage>
        <taxon>Eukaryota</taxon>
        <taxon>Fungi</taxon>
        <taxon>Dikarya</taxon>
        <taxon>Ascomycota</taxon>
        <taxon>Pezizomycotina</taxon>
        <taxon>Dothideomycetes</taxon>
        <taxon>Dothideomycetes incertae sedis</taxon>
        <taxon>Botryosphaeriales</taxon>
        <taxon>Botryosphaeriaceae</taxon>
        <taxon>Lasiodiplodia</taxon>
    </lineage>
</organism>
<proteinExistence type="predicted"/>
<evidence type="ECO:0000313" key="1">
    <source>
        <dbReference type="EMBL" id="KAB2570506.1"/>
    </source>
</evidence>